<gene>
    <name evidence="7" type="ORF">BX591_12679</name>
</gene>
<organism evidence="7 8">
    <name type="scientific">Paraburkholderia bryophila</name>
    <dbReference type="NCBI Taxonomy" id="420952"/>
    <lineage>
        <taxon>Bacteria</taxon>
        <taxon>Pseudomonadati</taxon>
        <taxon>Pseudomonadota</taxon>
        <taxon>Betaproteobacteria</taxon>
        <taxon>Burkholderiales</taxon>
        <taxon>Burkholderiaceae</taxon>
        <taxon>Paraburkholderia</taxon>
    </lineage>
</organism>
<dbReference type="PROSITE" id="PS51257">
    <property type="entry name" value="PROKAR_LIPOPROTEIN"/>
    <property type="match status" value="1"/>
</dbReference>
<dbReference type="PROSITE" id="PS51123">
    <property type="entry name" value="OMPA_2"/>
    <property type="match status" value="1"/>
</dbReference>
<protein>
    <submittedName>
        <fullName evidence="7">OmpA family protein</fullName>
    </submittedName>
</protein>
<comment type="caution">
    <text evidence="7">The sequence shown here is derived from an EMBL/GenBank/DDBJ whole genome shotgun (WGS) entry which is preliminary data.</text>
</comment>
<dbReference type="InterPro" id="IPR006665">
    <property type="entry name" value="OmpA-like"/>
</dbReference>
<dbReference type="EMBL" id="QLTK01000026">
    <property type="protein sequence ID" value="RAS21927.1"/>
    <property type="molecule type" value="Genomic_DNA"/>
</dbReference>
<evidence type="ECO:0000256" key="5">
    <source>
        <dbReference type="SAM" id="SignalP"/>
    </source>
</evidence>
<keyword evidence="3" id="KW-0998">Cell outer membrane</keyword>
<dbReference type="InterPro" id="IPR006664">
    <property type="entry name" value="OMP_bac"/>
</dbReference>
<dbReference type="RefSeq" id="WP_111934592.1">
    <property type="nucleotide sequence ID" value="NZ_CADFFP010000007.1"/>
</dbReference>
<dbReference type="Pfam" id="PF00691">
    <property type="entry name" value="OmpA"/>
    <property type="match status" value="1"/>
</dbReference>
<keyword evidence="2 4" id="KW-0472">Membrane</keyword>
<proteinExistence type="predicted"/>
<dbReference type="OrthoDB" id="5360144at2"/>
<feature type="signal peptide" evidence="5">
    <location>
        <begin position="1"/>
        <end position="18"/>
    </location>
</feature>
<keyword evidence="5" id="KW-0732">Signal</keyword>
<comment type="subcellular location">
    <subcellularLocation>
        <location evidence="1">Cell outer membrane</location>
    </subcellularLocation>
</comment>
<dbReference type="PRINTS" id="PR01021">
    <property type="entry name" value="OMPADOMAIN"/>
</dbReference>
<feature type="domain" description="OmpA-like" evidence="6">
    <location>
        <begin position="230"/>
        <end position="353"/>
    </location>
</feature>
<evidence type="ECO:0000256" key="1">
    <source>
        <dbReference type="ARBA" id="ARBA00004442"/>
    </source>
</evidence>
<dbReference type="AlphaFoldDB" id="A0A329BJ71"/>
<evidence type="ECO:0000256" key="4">
    <source>
        <dbReference type="PROSITE-ProRule" id="PRU00473"/>
    </source>
</evidence>
<evidence type="ECO:0000313" key="8">
    <source>
        <dbReference type="Proteomes" id="UP000248918"/>
    </source>
</evidence>
<evidence type="ECO:0000259" key="6">
    <source>
        <dbReference type="PROSITE" id="PS51123"/>
    </source>
</evidence>
<dbReference type="GO" id="GO:0009279">
    <property type="term" value="C:cell outer membrane"/>
    <property type="evidence" value="ECO:0007669"/>
    <property type="project" value="UniProtKB-SubCell"/>
</dbReference>
<evidence type="ECO:0000313" key="7">
    <source>
        <dbReference type="EMBL" id="RAS21927.1"/>
    </source>
</evidence>
<evidence type="ECO:0000256" key="3">
    <source>
        <dbReference type="ARBA" id="ARBA00023237"/>
    </source>
</evidence>
<dbReference type="Proteomes" id="UP000248918">
    <property type="component" value="Unassembled WGS sequence"/>
</dbReference>
<dbReference type="SUPFAM" id="SSF103088">
    <property type="entry name" value="OmpA-like"/>
    <property type="match status" value="1"/>
</dbReference>
<evidence type="ECO:0000256" key="2">
    <source>
        <dbReference type="ARBA" id="ARBA00023136"/>
    </source>
</evidence>
<feature type="chain" id="PRO_5016254178" evidence="5">
    <location>
        <begin position="19"/>
        <end position="354"/>
    </location>
</feature>
<dbReference type="PANTHER" id="PTHR30329">
    <property type="entry name" value="STATOR ELEMENT OF FLAGELLAR MOTOR COMPLEX"/>
    <property type="match status" value="1"/>
</dbReference>
<sequence>MKLQLTMLVCALSLTACADRAARERLGIEDTSVLRTGIGATQDEPAGAANSQWLNAYAPIANSRGAAIASLQDRLNRVPVSSNRYFHAKAQCWLDAAQQARDQWGFVEEAIGQAAMITMGIERDTPLSAANPALRTVSTVRPDLWAIVNAIKTDPALAQCPQAQPPLACAEVELMQAGHDAWIRSFANAEKRLPDVKDNLRKSAETALQCQQGMSAAVPASVPALALPASAPHTFTLRMDSLFRFNGTSLLPAGRRQLDSVVSALESAPAAHALEVTGYADRLGGAAHNQWLSMQRAQTVEQYLRAHGVTLPIAARGRGSANQRVECHQTRQDALVQCLAPNRRVEIELVGAAS</sequence>
<reference evidence="7 8" key="1">
    <citation type="submission" date="2018-06" db="EMBL/GenBank/DDBJ databases">
        <title>Genomic Encyclopedia of Type Strains, Phase III (KMG-III): the genomes of soil and plant-associated and newly described type strains.</title>
        <authorList>
            <person name="Whitman W."/>
        </authorList>
    </citation>
    <scope>NUCLEOTIDE SEQUENCE [LARGE SCALE GENOMIC DNA]</scope>
    <source>
        <strain evidence="7 8">LMG 23644</strain>
    </source>
</reference>
<dbReference type="InterPro" id="IPR050330">
    <property type="entry name" value="Bact_OuterMem_StrucFunc"/>
</dbReference>
<accession>A0A329BJ71</accession>
<dbReference type="InterPro" id="IPR036737">
    <property type="entry name" value="OmpA-like_sf"/>
</dbReference>
<dbReference type="PANTHER" id="PTHR30329:SF21">
    <property type="entry name" value="LIPOPROTEIN YIAD-RELATED"/>
    <property type="match status" value="1"/>
</dbReference>
<dbReference type="CDD" id="cd07185">
    <property type="entry name" value="OmpA_C-like"/>
    <property type="match status" value="1"/>
</dbReference>
<dbReference type="Gene3D" id="3.30.1330.60">
    <property type="entry name" value="OmpA-like domain"/>
    <property type="match status" value="1"/>
</dbReference>
<name>A0A329BJ71_9BURK</name>